<sequence>MSHSFRQAQIMDIARREGMLTVDGLATHFDVTHQTIRRDLSELAQEGVLERVHGGAILRGSTSNIGYEKRQTLNADGKEAMARGCAAHIPDQITLFLDIGTSTEAVARSLGAHTGLIVVTNNLNVANILAGHESCDVIVTGGQLRRSDGGLTGTLAREAIGRFKFDIAVTSCSALDADGDMMDFDTQEIGLRQAILQQTRQRIVLADHTKLTRTAPARIGSLSEVEMIITDRPLPPELAKACASWKTDVHVAPEDQSSR</sequence>
<dbReference type="InterPro" id="IPR050313">
    <property type="entry name" value="Carb_Metab_HTH_regulators"/>
</dbReference>
<evidence type="ECO:0000313" key="6">
    <source>
        <dbReference type="Proteomes" id="UP000318590"/>
    </source>
</evidence>
<dbReference type="Gene3D" id="1.10.10.10">
    <property type="entry name" value="Winged helix-like DNA-binding domain superfamily/Winged helix DNA-binding domain"/>
    <property type="match status" value="1"/>
</dbReference>
<accession>A0A547QAC4</accession>
<dbReference type="Pfam" id="PF08220">
    <property type="entry name" value="HTH_DeoR"/>
    <property type="match status" value="1"/>
</dbReference>
<dbReference type="InterPro" id="IPR001034">
    <property type="entry name" value="DeoR_HTH"/>
</dbReference>
<dbReference type="OrthoDB" id="9814815at2"/>
<keyword evidence="3" id="KW-0804">Transcription</keyword>
<evidence type="ECO:0000313" key="5">
    <source>
        <dbReference type="EMBL" id="TRD23320.1"/>
    </source>
</evidence>
<dbReference type="RefSeq" id="WP_142833111.1">
    <property type="nucleotide sequence ID" value="NZ_VFSV01000002.1"/>
</dbReference>
<dbReference type="EMBL" id="VFSV01000002">
    <property type="protein sequence ID" value="TRD23320.1"/>
    <property type="molecule type" value="Genomic_DNA"/>
</dbReference>
<evidence type="ECO:0000256" key="3">
    <source>
        <dbReference type="ARBA" id="ARBA00023163"/>
    </source>
</evidence>
<dbReference type="PANTHER" id="PTHR30363:SF4">
    <property type="entry name" value="GLYCEROL-3-PHOSPHATE REGULON REPRESSOR"/>
    <property type="match status" value="1"/>
</dbReference>
<dbReference type="SMART" id="SM01134">
    <property type="entry name" value="DeoRC"/>
    <property type="match status" value="1"/>
</dbReference>
<gene>
    <name evidence="5" type="ORF">FEV53_01815</name>
</gene>
<comment type="caution">
    <text evidence="5">The sequence shown here is derived from an EMBL/GenBank/DDBJ whole genome shotgun (WGS) entry which is preliminary data.</text>
</comment>
<keyword evidence="2" id="KW-0805">Transcription regulation</keyword>
<dbReference type="GO" id="GO:0003700">
    <property type="term" value="F:DNA-binding transcription factor activity"/>
    <property type="evidence" value="ECO:0007669"/>
    <property type="project" value="InterPro"/>
</dbReference>
<dbReference type="InterPro" id="IPR036388">
    <property type="entry name" value="WH-like_DNA-bd_sf"/>
</dbReference>
<dbReference type="PRINTS" id="PR00037">
    <property type="entry name" value="HTHLACR"/>
</dbReference>
<organism evidence="5 6">
    <name type="scientific">Palleronia caenipelagi</name>
    <dbReference type="NCBI Taxonomy" id="2489174"/>
    <lineage>
        <taxon>Bacteria</taxon>
        <taxon>Pseudomonadati</taxon>
        <taxon>Pseudomonadota</taxon>
        <taxon>Alphaproteobacteria</taxon>
        <taxon>Rhodobacterales</taxon>
        <taxon>Roseobacteraceae</taxon>
        <taxon>Palleronia</taxon>
    </lineage>
</organism>
<evidence type="ECO:0000256" key="1">
    <source>
        <dbReference type="ARBA" id="ARBA00022491"/>
    </source>
</evidence>
<dbReference type="InterPro" id="IPR014036">
    <property type="entry name" value="DeoR-like_C"/>
</dbReference>
<dbReference type="Proteomes" id="UP000318590">
    <property type="component" value="Unassembled WGS sequence"/>
</dbReference>
<dbReference type="Pfam" id="PF00455">
    <property type="entry name" value="DeoRC"/>
    <property type="match status" value="1"/>
</dbReference>
<dbReference type="AlphaFoldDB" id="A0A547QAC4"/>
<dbReference type="SUPFAM" id="SSF46785">
    <property type="entry name" value="Winged helix' DNA-binding domain"/>
    <property type="match status" value="1"/>
</dbReference>
<evidence type="ECO:0000259" key="4">
    <source>
        <dbReference type="PROSITE" id="PS51000"/>
    </source>
</evidence>
<keyword evidence="6" id="KW-1185">Reference proteome</keyword>
<name>A0A547QAC4_9RHOB</name>
<reference evidence="5 6" key="1">
    <citation type="submission" date="2019-06" db="EMBL/GenBank/DDBJ databases">
        <title>Paenimaribius caenipelagi gen. nov., sp. nov., isolated from a tidal flat.</title>
        <authorList>
            <person name="Yoon J.-H."/>
        </authorList>
    </citation>
    <scope>NUCLEOTIDE SEQUENCE [LARGE SCALE GENOMIC DNA]</scope>
    <source>
        <strain evidence="5 6">JBTF-M29</strain>
    </source>
</reference>
<proteinExistence type="predicted"/>
<dbReference type="PROSITE" id="PS51000">
    <property type="entry name" value="HTH_DEOR_2"/>
    <property type="match status" value="1"/>
</dbReference>
<dbReference type="SMART" id="SM00420">
    <property type="entry name" value="HTH_DEOR"/>
    <property type="match status" value="1"/>
</dbReference>
<feature type="domain" description="HTH deoR-type" evidence="4">
    <location>
        <begin position="3"/>
        <end position="58"/>
    </location>
</feature>
<dbReference type="InterPro" id="IPR036390">
    <property type="entry name" value="WH_DNA-bd_sf"/>
</dbReference>
<keyword evidence="1" id="KW-0678">Repressor</keyword>
<dbReference type="SUPFAM" id="SSF100950">
    <property type="entry name" value="NagB/RpiA/CoA transferase-like"/>
    <property type="match status" value="1"/>
</dbReference>
<dbReference type="InterPro" id="IPR037171">
    <property type="entry name" value="NagB/RpiA_transferase-like"/>
</dbReference>
<evidence type="ECO:0000256" key="2">
    <source>
        <dbReference type="ARBA" id="ARBA00023015"/>
    </source>
</evidence>
<protein>
    <submittedName>
        <fullName evidence="5">DeoR/GlpR transcriptional regulator</fullName>
    </submittedName>
</protein>
<dbReference type="PANTHER" id="PTHR30363">
    <property type="entry name" value="HTH-TYPE TRANSCRIPTIONAL REGULATOR SRLR-RELATED"/>
    <property type="match status" value="1"/>
</dbReference>